<keyword evidence="1" id="KW-1133">Transmembrane helix</keyword>
<comment type="caution">
    <text evidence="2">The sequence shown here is derived from an EMBL/GenBank/DDBJ whole genome shotgun (WGS) entry which is preliminary data.</text>
</comment>
<dbReference type="PANTHER" id="PTHR42305:SF1">
    <property type="entry name" value="MEMBRANE PROTEIN RV1733C-RELATED"/>
    <property type="match status" value="1"/>
</dbReference>
<reference evidence="2" key="1">
    <citation type="submission" date="2020-11" db="EMBL/GenBank/DDBJ databases">
        <title>Isolation and identification of active actinomycetes.</title>
        <authorList>
            <person name="Sun X."/>
        </authorList>
    </citation>
    <scope>NUCLEOTIDE SEQUENCE</scope>
    <source>
        <strain evidence="2">NEAU-A11</strain>
    </source>
</reference>
<dbReference type="PANTHER" id="PTHR42305">
    <property type="entry name" value="MEMBRANE PROTEIN RV1733C-RELATED"/>
    <property type="match status" value="1"/>
</dbReference>
<proteinExistence type="predicted"/>
<organism evidence="2 3">
    <name type="scientific">Actinoplanes aureus</name>
    <dbReference type="NCBI Taxonomy" id="2792083"/>
    <lineage>
        <taxon>Bacteria</taxon>
        <taxon>Bacillati</taxon>
        <taxon>Actinomycetota</taxon>
        <taxon>Actinomycetes</taxon>
        <taxon>Micromonosporales</taxon>
        <taxon>Micromonosporaceae</taxon>
        <taxon>Actinoplanes</taxon>
    </lineage>
</organism>
<evidence type="ECO:0000313" key="2">
    <source>
        <dbReference type="EMBL" id="MBG0567169.1"/>
    </source>
</evidence>
<dbReference type="AlphaFoldDB" id="A0A931CEK2"/>
<evidence type="ECO:0000256" key="1">
    <source>
        <dbReference type="SAM" id="Phobius"/>
    </source>
</evidence>
<dbReference type="EMBL" id="JADQTO010000025">
    <property type="protein sequence ID" value="MBG0567169.1"/>
    <property type="molecule type" value="Genomic_DNA"/>
</dbReference>
<gene>
    <name evidence="2" type="ORF">I4J89_37555</name>
</gene>
<keyword evidence="1" id="KW-0812">Transmembrane</keyword>
<feature type="transmembrane region" description="Helical" evidence="1">
    <location>
        <begin position="15"/>
        <end position="35"/>
    </location>
</feature>
<evidence type="ECO:0000313" key="3">
    <source>
        <dbReference type="Proteomes" id="UP000598146"/>
    </source>
</evidence>
<keyword evidence="3" id="KW-1185">Reference proteome</keyword>
<dbReference type="Proteomes" id="UP000598146">
    <property type="component" value="Unassembled WGS sequence"/>
</dbReference>
<dbReference type="RefSeq" id="WP_196418940.1">
    <property type="nucleotide sequence ID" value="NZ_JADQTO010000025.1"/>
</dbReference>
<sequence>MGNELRRRSDRVERGVILVLLVLFLIGAPLLAWWAGRSSYLADVRALEWEQDHVFRVEAVLVTEPEMLGMSDSRTVAPRAARATWQAPDGTPRSGIVQVSKTDRRGDRIPVWVDDRGVLRAPPLERHPVGQAVVVAGAVLLCLAVALAGLSAIARALLNRQRERAWQREWLEVGPQWSRDRQ</sequence>
<keyword evidence="1" id="KW-0472">Membrane</keyword>
<dbReference type="InterPro" id="IPR039708">
    <property type="entry name" value="MT1774/Rv1733c-like"/>
</dbReference>
<feature type="transmembrane region" description="Helical" evidence="1">
    <location>
        <begin position="132"/>
        <end position="158"/>
    </location>
</feature>
<accession>A0A931CEK2</accession>
<protein>
    <submittedName>
        <fullName evidence="2">Uncharacterized protein</fullName>
    </submittedName>
</protein>
<name>A0A931CEK2_9ACTN</name>